<reference evidence="2" key="2">
    <citation type="submission" date="2025-09" db="UniProtKB">
        <authorList>
            <consortium name="Ensembl"/>
        </authorList>
    </citation>
    <scope>IDENTIFICATION</scope>
</reference>
<dbReference type="GO" id="GO:0006355">
    <property type="term" value="P:regulation of DNA-templated transcription"/>
    <property type="evidence" value="ECO:0007669"/>
    <property type="project" value="InterPro"/>
</dbReference>
<evidence type="ECO:0000259" key="1">
    <source>
        <dbReference type="PROSITE" id="PS50805"/>
    </source>
</evidence>
<organism evidence="2 3">
    <name type="scientific">Colobus angolensis palliatus</name>
    <name type="common">Peters' Angolan colobus</name>
    <dbReference type="NCBI Taxonomy" id="336983"/>
    <lineage>
        <taxon>Eukaryota</taxon>
        <taxon>Metazoa</taxon>
        <taxon>Chordata</taxon>
        <taxon>Craniata</taxon>
        <taxon>Vertebrata</taxon>
        <taxon>Euteleostomi</taxon>
        <taxon>Mammalia</taxon>
        <taxon>Eutheria</taxon>
        <taxon>Euarchontoglires</taxon>
        <taxon>Primates</taxon>
        <taxon>Haplorrhini</taxon>
        <taxon>Catarrhini</taxon>
        <taxon>Cercopithecidae</taxon>
        <taxon>Colobinae</taxon>
        <taxon>Colobus</taxon>
    </lineage>
</organism>
<proteinExistence type="predicted"/>
<accession>A0A2K5IYG5</accession>
<keyword evidence="3" id="KW-1185">Reference proteome</keyword>
<dbReference type="Proteomes" id="UP000233080">
    <property type="component" value="Unassembled WGS sequence"/>
</dbReference>
<evidence type="ECO:0000313" key="3">
    <source>
        <dbReference type="Proteomes" id="UP000233080"/>
    </source>
</evidence>
<dbReference type="InterPro" id="IPR001909">
    <property type="entry name" value="KRAB"/>
</dbReference>
<dbReference type="PROSITE" id="PS50805">
    <property type="entry name" value="KRAB"/>
    <property type="match status" value="1"/>
</dbReference>
<dbReference type="Ensembl" id="ENSCANT00000044710.1">
    <property type="protein sequence ID" value="ENSCANP00000021733.1"/>
    <property type="gene ID" value="ENSCANG00000034307.1"/>
</dbReference>
<name>A0A2K5IYG5_COLAP</name>
<evidence type="ECO:0000313" key="2">
    <source>
        <dbReference type="Ensembl" id="ENSCANP00000021733.1"/>
    </source>
</evidence>
<feature type="domain" description="KRAB" evidence="1">
    <location>
        <begin position="1"/>
        <end position="44"/>
    </location>
</feature>
<protein>
    <recommendedName>
        <fullName evidence="1">KRAB domain-containing protein</fullName>
    </recommendedName>
</protein>
<dbReference type="AlphaFoldDB" id="A0A2K5IYG5"/>
<sequence>MLENYGAVASLEAFPFPKPALISQLERGEAPWCSVPWGALDGEDPRGISSGEILKLPGATIWRLRIKPIPKKTVTKQRETRFLVTSFEPLDQALPEADLPQNFSPMR</sequence>
<reference evidence="2" key="1">
    <citation type="submission" date="2025-08" db="UniProtKB">
        <authorList>
            <consortium name="Ensembl"/>
        </authorList>
    </citation>
    <scope>IDENTIFICATION</scope>
</reference>